<dbReference type="Gene3D" id="3.30.420.10">
    <property type="entry name" value="Ribonuclease H-like superfamily/Ribonuclease H"/>
    <property type="match status" value="2"/>
</dbReference>
<dbReference type="AlphaFoldDB" id="A0A024UHV7"/>
<name>A0A024UHV7_9STRA</name>
<proteinExistence type="predicted"/>
<accession>A0A024UHV7</accession>
<dbReference type="eggNOG" id="ENOG502QQNW">
    <property type="taxonomic scope" value="Eukaryota"/>
</dbReference>
<dbReference type="PANTHER" id="PTHR47169">
    <property type="entry name" value="OS01G0541250 PROTEIN"/>
    <property type="match status" value="1"/>
</dbReference>
<dbReference type="RefSeq" id="XP_008866646.1">
    <property type="nucleotide sequence ID" value="XM_008868424.1"/>
</dbReference>
<gene>
    <name evidence="1" type="ORF">H310_04196</name>
</gene>
<dbReference type="GeneID" id="20081246"/>
<dbReference type="VEuPathDB" id="FungiDB:H310_04196"/>
<reference evidence="1" key="1">
    <citation type="submission" date="2013-12" db="EMBL/GenBank/DDBJ databases">
        <title>The Genome Sequence of Aphanomyces invadans NJM9701.</title>
        <authorList>
            <consortium name="The Broad Institute Genomics Platform"/>
            <person name="Russ C."/>
            <person name="Tyler B."/>
            <person name="van West P."/>
            <person name="Dieguez-Uribeondo J."/>
            <person name="Young S.K."/>
            <person name="Zeng Q."/>
            <person name="Gargeya S."/>
            <person name="Fitzgerald M."/>
            <person name="Abouelleil A."/>
            <person name="Alvarado L."/>
            <person name="Chapman S.B."/>
            <person name="Gainer-Dewar J."/>
            <person name="Goldberg J."/>
            <person name="Griggs A."/>
            <person name="Gujja S."/>
            <person name="Hansen M."/>
            <person name="Howarth C."/>
            <person name="Imamovic A."/>
            <person name="Ireland A."/>
            <person name="Larimer J."/>
            <person name="McCowan C."/>
            <person name="Murphy C."/>
            <person name="Pearson M."/>
            <person name="Poon T.W."/>
            <person name="Priest M."/>
            <person name="Roberts A."/>
            <person name="Saif S."/>
            <person name="Shea T."/>
            <person name="Sykes S."/>
            <person name="Wortman J."/>
            <person name="Nusbaum C."/>
            <person name="Birren B."/>
        </authorList>
    </citation>
    <scope>NUCLEOTIDE SEQUENCE [LARGE SCALE GENOMIC DNA]</scope>
    <source>
        <strain evidence="1">NJM9701</strain>
    </source>
</reference>
<sequence length="678" mass="76212">MDVVFALQDAIQDGKPRLGAIQDTAAREMIQAVPEQNRSTFHDMTNATGISKSILARHFKAGTIERRSSLLKPLVTKDNRLERLAFCGAHVKVNLEALTNLNPCLTSSVGEADAISEDAPCVHLDEKWFNAGMGKRKIYVVPGQDTARRVCKSKRFVPKVMFLAAVARPRPEEASKARSVFGPLRPSRQHSVTHATYRDFVLHQVVPAIKSRFPSKTKRVFLQHDNATPHATIDDGVLTEVTTDGWVFMVRRQPPNSPDLNDLDLGFFASIQAQKYKTFSRSVDDVISSTLRNLTDDEREAILREVLLRRNGSYMTRLPKGFSQELAEKYNCIVSTIRRVFAVAKQQGIGEDNMKVSVARKMKELNNMLQYVHLDVKWLYLTKVSRKYYLVPGKKEPKREYKSKRNITEVMFLCAVARPRYDCVTDKWWDGKIGVLPFVATVEAQRDSVNRKGGTLENKSVVVTKDVYCTVLLEKVLPAIVAKWPQVDNTIKLQHDNDRALSLGWMMSLAPQPPNSLDTNVLDLGFFAAIQSLQQRKSARTIDELVGHVECAFEEHPLVRLNHTFLTLQSCVVETLKLFGGNGYKVPHKSKHKEERNGMLPENVLCPSVVFDAAMVKVDDMTSAEQRRVLAAELEDARCIDELAQALEAVALGDEESYDMITVLGEAGIDPVSVEDYE</sequence>
<protein>
    <recommendedName>
        <fullName evidence="2">Transposase Tc1-like domain-containing protein</fullName>
    </recommendedName>
</protein>
<dbReference type="EMBL" id="KI913957">
    <property type="protein sequence ID" value="ETW05208.1"/>
    <property type="molecule type" value="Genomic_DNA"/>
</dbReference>
<evidence type="ECO:0008006" key="2">
    <source>
        <dbReference type="Google" id="ProtNLM"/>
    </source>
</evidence>
<dbReference type="OrthoDB" id="73883at2759"/>
<dbReference type="GO" id="GO:0003676">
    <property type="term" value="F:nucleic acid binding"/>
    <property type="evidence" value="ECO:0007669"/>
    <property type="project" value="InterPro"/>
</dbReference>
<organism evidence="1">
    <name type="scientific">Aphanomyces invadans</name>
    <dbReference type="NCBI Taxonomy" id="157072"/>
    <lineage>
        <taxon>Eukaryota</taxon>
        <taxon>Sar</taxon>
        <taxon>Stramenopiles</taxon>
        <taxon>Oomycota</taxon>
        <taxon>Saprolegniomycetes</taxon>
        <taxon>Saprolegniales</taxon>
        <taxon>Verrucalvaceae</taxon>
        <taxon>Aphanomyces</taxon>
    </lineage>
</organism>
<evidence type="ECO:0000313" key="1">
    <source>
        <dbReference type="EMBL" id="ETW05208.1"/>
    </source>
</evidence>
<dbReference type="PANTHER" id="PTHR47169:SF4">
    <property type="entry name" value="TRANSPOSASE TC1-LIKE DOMAIN-CONTAINING PROTEIN"/>
    <property type="match status" value="1"/>
</dbReference>
<dbReference type="InterPro" id="IPR036397">
    <property type="entry name" value="RNaseH_sf"/>
</dbReference>